<dbReference type="Proteomes" id="UP000697998">
    <property type="component" value="Unassembled WGS sequence"/>
</dbReference>
<feature type="compositionally biased region" description="Low complexity" evidence="1">
    <location>
        <begin position="224"/>
        <end position="238"/>
    </location>
</feature>
<reference evidence="2 3" key="1">
    <citation type="submission" date="2020-10" db="EMBL/GenBank/DDBJ databases">
        <title>Connecting structure to function with the recovery of over 1000 high-quality activated sludge metagenome-assembled genomes encoding full-length rRNA genes using long-read sequencing.</title>
        <authorList>
            <person name="Singleton C.M."/>
            <person name="Petriglieri F."/>
            <person name="Kristensen J.M."/>
            <person name="Kirkegaard R.H."/>
            <person name="Michaelsen T.Y."/>
            <person name="Andersen M.H."/>
            <person name="Karst S.M."/>
            <person name="Dueholm M.S."/>
            <person name="Nielsen P.H."/>
            <person name="Albertsen M."/>
        </authorList>
    </citation>
    <scope>NUCLEOTIDE SEQUENCE [LARGE SCALE GENOMIC DNA]</scope>
    <source>
        <strain evidence="2">EsbW_18-Q3-R4-48_BATAC.285</strain>
    </source>
</reference>
<accession>A0A935PY78</accession>
<comment type="caution">
    <text evidence="2">The sequence shown here is derived from an EMBL/GenBank/DDBJ whole genome shotgun (WGS) entry which is preliminary data.</text>
</comment>
<dbReference type="AlphaFoldDB" id="A0A935PY78"/>
<gene>
    <name evidence="2" type="ORF">IPJ27_05625</name>
</gene>
<feature type="region of interest" description="Disordered" evidence="1">
    <location>
        <begin position="218"/>
        <end position="238"/>
    </location>
</feature>
<evidence type="ECO:0000256" key="1">
    <source>
        <dbReference type="SAM" id="MobiDB-lite"/>
    </source>
</evidence>
<protein>
    <submittedName>
        <fullName evidence="2">Uncharacterized protein</fullName>
    </submittedName>
</protein>
<dbReference type="EMBL" id="JADJMH010000002">
    <property type="protein sequence ID" value="MBK7674276.1"/>
    <property type="molecule type" value="Genomic_DNA"/>
</dbReference>
<name>A0A935PY78_9PROT</name>
<evidence type="ECO:0000313" key="3">
    <source>
        <dbReference type="Proteomes" id="UP000697998"/>
    </source>
</evidence>
<organism evidence="2 3">
    <name type="scientific">Candidatus Accumulibacter proximus</name>
    <dbReference type="NCBI Taxonomy" id="2954385"/>
    <lineage>
        <taxon>Bacteria</taxon>
        <taxon>Pseudomonadati</taxon>
        <taxon>Pseudomonadota</taxon>
        <taxon>Betaproteobacteria</taxon>
        <taxon>Candidatus Accumulibacter</taxon>
    </lineage>
</organism>
<proteinExistence type="predicted"/>
<evidence type="ECO:0000313" key="2">
    <source>
        <dbReference type="EMBL" id="MBK7674276.1"/>
    </source>
</evidence>
<sequence>MLLSRAGVQTMARKVQVRWETESAATPMGQLAYFSQFLHLTGLCSQWLAGCPLTYGSPNAPSVADVLGTWMLSILSGHRRYSHITTVRGDGVNPGLLEMSSVVSEDALRKGLLRVPQAAGTTWLDGHLDESTAPEEREQPYLFTLRLSKNVKRHISRLCDETDWTDAGQGWEWKDGQLPLQGWQHKRRVVVLRRPLTREKVAQHDSGQLMLSFIEANRKGGRRSPATSTPFSSPTQATRFSPSVSWAARPVRRPTSAWRSRCVRPAIRTRRY</sequence>